<feature type="transmembrane region" description="Helical" evidence="5">
    <location>
        <begin position="361"/>
        <end position="392"/>
    </location>
</feature>
<feature type="transmembrane region" description="Helical" evidence="5">
    <location>
        <begin position="119"/>
        <end position="140"/>
    </location>
</feature>
<feature type="transmembrane region" description="Helical" evidence="5">
    <location>
        <begin position="152"/>
        <end position="172"/>
    </location>
</feature>
<dbReference type="SUPFAM" id="SSF52091">
    <property type="entry name" value="SpoIIaa-like"/>
    <property type="match status" value="1"/>
</dbReference>
<evidence type="ECO:0000259" key="6">
    <source>
        <dbReference type="PROSITE" id="PS50801"/>
    </source>
</evidence>
<sequence>MFQLGCANRACYKNEILSGLTVALALVPEAVAFAFVAGVDPLVGLYAAFMVGLLAAIFGGRPGMISGATGAMAVVMVALVADHGVQYLFAAVVLTGLLQISAGILRLGKYIRMVPYPVMLGFVNGLAIVIFLAQIQSFYITSPEGVSELMSGSTMGIFIALIAVTMAIIYFLPKLTGAFPASLAAILFVSAVSIGLGLDTKSVGDLASIEGGFPQFNIPVVPFNWETLRIIFPYAIILAAIGLIESLLTLSLIDDVTNTRGRGNRECVGQGIANTVTGFFGGMGGCAMIGQSMINVNSGGRQRLSGIAAALFLLIFILFASKLIEAIPMAALVGVMFMVVMGTFEWSSLRIIRKIPRTDAFVLILVSGVTVATDLAIAVIVGVIVSALVFAWEHAKHINIKGYDNKYGIRVYELNGPLFFGSVKRFLELFDPENDPQEVIIEFQNSRVADHSAIEAIDNLAEKYIKAGKTLHLRHLTPECTLLLEKAGDLVEVNLMEDPKYHVADDKLA</sequence>
<dbReference type="Pfam" id="PF01740">
    <property type="entry name" value="STAS"/>
    <property type="match status" value="1"/>
</dbReference>
<keyword evidence="3 5" id="KW-1133">Transmembrane helix</keyword>
<feature type="transmembrane region" description="Helical" evidence="5">
    <location>
        <begin position="42"/>
        <end position="58"/>
    </location>
</feature>
<feature type="transmembrane region" description="Helical" evidence="5">
    <location>
        <begin position="87"/>
        <end position="107"/>
    </location>
</feature>
<evidence type="ECO:0000256" key="2">
    <source>
        <dbReference type="ARBA" id="ARBA00022692"/>
    </source>
</evidence>
<evidence type="ECO:0000313" key="7">
    <source>
        <dbReference type="EMBL" id="VAW91976.1"/>
    </source>
</evidence>
<keyword evidence="4 5" id="KW-0472">Membrane</keyword>
<feature type="domain" description="STAS" evidence="6">
    <location>
        <begin position="408"/>
        <end position="509"/>
    </location>
</feature>
<accession>A0A3B1AH54</accession>
<organism evidence="7">
    <name type="scientific">hydrothermal vent metagenome</name>
    <dbReference type="NCBI Taxonomy" id="652676"/>
    <lineage>
        <taxon>unclassified sequences</taxon>
        <taxon>metagenomes</taxon>
        <taxon>ecological metagenomes</taxon>
    </lineage>
</organism>
<keyword evidence="2 5" id="KW-0812">Transmembrane</keyword>
<feature type="transmembrane region" description="Helical" evidence="5">
    <location>
        <begin position="304"/>
        <end position="324"/>
    </location>
</feature>
<protein>
    <submittedName>
        <fullName evidence="7">Sulfate permease</fullName>
    </submittedName>
</protein>
<dbReference type="PANTHER" id="PTHR43310:SF1">
    <property type="entry name" value="SULFATE TRANSPORTER YBAR-RELATED"/>
    <property type="match status" value="1"/>
</dbReference>
<dbReference type="InterPro" id="IPR011547">
    <property type="entry name" value="SLC26A/SulP_dom"/>
</dbReference>
<dbReference type="InterPro" id="IPR052706">
    <property type="entry name" value="Membrane-Transporter-like"/>
</dbReference>
<dbReference type="GO" id="GO:0016020">
    <property type="term" value="C:membrane"/>
    <property type="evidence" value="ECO:0007669"/>
    <property type="project" value="UniProtKB-SubCell"/>
</dbReference>
<dbReference type="Gene3D" id="3.30.750.24">
    <property type="entry name" value="STAS domain"/>
    <property type="match status" value="1"/>
</dbReference>
<dbReference type="EMBL" id="UOFT01000018">
    <property type="protein sequence ID" value="VAW91976.1"/>
    <property type="molecule type" value="Genomic_DNA"/>
</dbReference>
<dbReference type="Pfam" id="PF00916">
    <property type="entry name" value="Sulfate_transp"/>
    <property type="match status" value="1"/>
</dbReference>
<dbReference type="PANTHER" id="PTHR43310">
    <property type="entry name" value="SULFATE TRANSPORTER YBAR-RELATED"/>
    <property type="match status" value="1"/>
</dbReference>
<feature type="transmembrane region" description="Helical" evidence="5">
    <location>
        <begin position="179"/>
        <end position="198"/>
    </location>
</feature>
<evidence type="ECO:0000256" key="4">
    <source>
        <dbReference type="ARBA" id="ARBA00023136"/>
    </source>
</evidence>
<proteinExistence type="predicted"/>
<dbReference type="InterPro" id="IPR002645">
    <property type="entry name" value="STAS_dom"/>
</dbReference>
<comment type="subcellular location">
    <subcellularLocation>
        <location evidence="1">Membrane</location>
        <topology evidence="1">Multi-pass membrane protein</topology>
    </subcellularLocation>
</comment>
<evidence type="ECO:0000256" key="1">
    <source>
        <dbReference type="ARBA" id="ARBA00004141"/>
    </source>
</evidence>
<gene>
    <name evidence="7" type="ORF">MNBD_GAMMA23-89</name>
</gene>
<name>A0A3B1AH54_9ZZZZ</name>
<dbReference type="AlphaFoldDB" id="A0A3B1AH54"/>
<dbReference type="PROSITE" id="PS50801">
    <property type="entry name" value="STAS"/>
    <property type="match status" value="1"/>
</dbReference>
<evidence type="ECO:0000256" key="3">
    <source>
        <dbReference type="ARBA" id="ARBA00022989"/>
    </source>
</evidence>
<evidence type="ECO:0000256" key="5">
    <source>
        <dbReference type="SAM" id="Phobius"/>
    </source>
</evidence>
<dbReference type="CDD" id="cd07042">
    <property type="entry name" value="STAS_SulP_like_sulfate_transporter"/>
    <property type="match status" value="1"/>
</dbReference>
<feature type="transmembrane region" description="Helical" evidence="5">
    <location>
        <begin position="65"/>
        <end position="81"/>
    </location>
</feature>
<dbReference type="InterPro" id="IPR036513">
    <property type="entry name" value="STAS_dom_sf"/>
</dbReference>
<feature type="transmembrane region" description="Helical" evidence="5">
    <location>
        <begin position="231"/>
        <end position="253"/>
    </location>
</feature>
<feature type="transmembrane region" description="Helical" evidence="5">
    <location>
        <begin position="330"/>
        <end position="349"/>
    </location>
</feature>
<reference evidence="7" key="1">
    <citation type="submission" date="2018-06" db="EMBL/GenBank/DDBJ databases">
        <authorList>
            <person name="Zhirakovskaya E."/>
        </authorList>
    </citation>
    <scope>NUCLEOTIDE SEQUENCE</scope>
</reference>